<dbReference type="SMART" id="SM00344">
    <property type="entry name" value="HTH_ASNC"/>
    <property type="match status" value="1"/>
</dbReference>
<dbReference type="Gene3D" id="1.10.10.10">
    <property type="entry name" value="Winged helix-like DNA-binding domain superfamily/Winged helix DNA-binding domain"/>
    <property type="match status" value="1"/>
</dbReference>
<dbReference type="GO" id="GO:0005829">
    <property type="term" value="C:cytosol"/>
    <property type="evidence" value="ECO:0007669"/>
    <property type="project" value="TreeGrafter"/>
</dbReference>
<dbReference type="Proteomes" id="UP000283805">
    <property type="component" value="Unassembled WGS sequence"/>
</dbReference>
<dbReference type="Pfam" id="PF13412">
    <property type="entry name" value="HTH_24"/>
    <property type="match status" value="1"/>
</dbReference>
<feature type="compositionally biased region" description="Acidic residues" evidence="4">
    <location>
        <begin position="154"/>
        <end position="167"/>
    </location>
</feature>
<evidence type="ECO:0000256" key="1">
    <source>
        <dbReference type="ARBA" id="ARBA00023015"/>
    </source>
</evidence>
<name>A0A3R7HKN7_9EURY</name>
<gene>
    <name evidence="6" type="ORF">ATJ93_0934</name>
</gene>
<proteinExistence type="predicted"/>
<reference evidence="6 7" key="1">
    <citation type="submission" date="2018-09" db="EMBL/GenBank/DDBJ databases">
        <title>Genomic Encyclopedia of Archaeal and Bacterial Type Strains, Phase II (KMG-II): from individual species to whole genera.</title>
        <authorList>
            <person name="Goeker M."/>
        </authorList>
    </citation>
    <scope>NUCLEOTIDE SEQUENCE [LARGE SCALE GENOMIC DNA]</scope>
    <source>
        <strain evidence="6 7">DSM 13151</strain>
    </source>
</reference>
<dbReference type="GO" id="GO:0043565">
    <property type="term" value="F:sequence-specific DNA binding"/>
    <property type="evidence" value="ECO:0007669"/>
    <property type="project" value="InterPro"/>
</dbReference>
<protein>
    <submittedName>
        <fullName evidence="6">DNA-binding Lrp family transcriptional regulator</fullName>
    </submittedName>
</protein>
<dbReference type="PROSITE" id="PS50956">
    <property type="entry name" value="HTH_ASNC_2"/>
    <property type="match status" value="1"/>
</dbReference>
<feature type="region of interest" description="Disordered" evidence="4">
    <location>
        <begin position="148"/>
        <end position="167"/>
    </location>
</feature>
<keyword evidence="2 6" id="KW-0238">DNA-binding</keyword>
<dbReference type="PANTHER" id="PTHR30154:SF34">
    <property type="entry name" value="TRANSCRIPTIONAL REGULATOR AZLB"/>
    <property type="match status" value="1"/>
</dbReference>
<dbReference type="AlphaFoldDB" id="A0A3R7HKN7"/>
<dbReference type="InterPro" id="IPR000485">
    <property type="entry name" value="AsnC-type_HTH_dom"/>
</dbReference>
<evidence type="ECO:0000256" key="2">
    <source>
        <dbReference type="ARBA" id="ARBA00023125"/>
    </source>
</evidence>
<dbReference type="RefSeq" id="WP_170155515.1">
    <property type="nucleotide sequence ID" value="NZ_RAPO01000001.1"/>
</dbReference>
<evidence type="ECO:0000313" key="7">
    <source>
        <dbReference type="Proteomes" id="UP000283805"/>
    </source>
</evidence>
<keyword evidence="1" id="KW-0805">Transcription regulation</keyword>
<dbReference type="CDD" id="cd00090">
    <property type="entry name" value="HTH_ARSR"/>
    <property type="match status" value="1"/>
</dbReference>
<dbReference type="EMBL" id="RAPO01000001">
    <property type="protein sequence ID" value="RKD97936.1"/>
    <property type="molecule type" value="Genomic_DNA"/>
</dbReference>
<evidence type="ECO:0000256" key="3">
    <source>
        <dbReference type="ARBA" id="ARBA00023163"/>
    </source>
</evidence>
<accession>A0A3R7HKN7</accession>
<dbReference type="InterPro" id="IPR036390">
    <property type="entry name" value="WH_DNA-bd_sf"/>
</dbReference>
<sequence length="167" mass="18621">MDLDATNRAILHLLQRESRSRLTHDEVAEQVGVSSSTVSNRLQDLKERGILQEYRPVIDYERAGVPHHLLFICTAAIADRGPICEQTIEISGVVNVRELLAGTRNLHVEAIAMESGEIERIAEELDALGLEIEGSEILRNEYARPFDGFGREELEGESDSDPDSEQP</sequence>
<dbReference type="SUPFAM" id="SSF46785">
    <property type="entry name" value="Winged helix' DNA-binding domain"/>
    <property type="match status" value="1"/>
</dbReference>
<organism evidence="6 7">
    <name type="scientific">Halopiger aswanensis</name>
    <dbReference type="NCBI Taxonomy" id="148449"/>
    <lineage>
        <taxon>Archaea</taxon>
        <taxon>Methanobacteriati</taxon>
        <taxon>Methanobacteriota</taxon>
        <taxon>Stenosarchaea group</taxon>
        <taxon>Halobacteria</taxon>
        <taxon>Halobacteriales</taxon>
        <taxon>Natrialbaceae</taxon>
        <taxon>Halopiger</taxon>
    </lineage>
</organism>
<dbReference type="InterPro" id="IPR019885">
    <property type="entry name" value="Tscrpt_reg_HTH_AsnC-type_CS"/>
</dbReference>
<feature type="domain" description="HTH asnC-type" evidence="5">
    <location>
        <begin position="3"/>
        <end position="66"/>
    </location>
</feature>
<evidence type="ECO:0000256" key="4">
    <source>
        <dbReference type="SAM" id="MobiDB-lite"/>
    </source>
</evidence>
<dbReference type="InterPro" id="IPR036388">
    <property type="entry name" value="WH-like_DNA-bd_sf"/>
</dbReference>
<keyword evidence="3" id="KW-0804">Transcription</keyword>
<comment type="caution">
    <text evidence="6">The sequence shown here is derived from an EMBL/GenBank/DDBJ whole genome shotgun (WGS) entry which is preliminary data.</text>
</comment>
<evidence type="ECO:0000259" key="5">
    <source>
        <dbReference type="PROSITE" id="PS50956"/>
    </source>
</evidence>
<evidence type="ECO:0000313" key="6">
    <source>
        <dbReference type="EMBL" id="RKD97936.1"/>
    </source>
</evidence>
<dbReference type="PROSITE" id="PS00519">
    <property type="entry name" value="HTH_ASNC_1"/>
    <property type="match status" value="1"/>
</dbReference>
<dbReference type="PANTHER" id="PTHR30154">
    <property type="entry name" value="LEUCINE-RESPONSIVE REGULATORY PROTEIN"/>
    <property type="match status" value="1"/>
</dbReference>
<dbReference type="InterPro" id="IPR011991">
    <property type="entry name" value="ArsR-like_HTH"/>
</dbReference>
<dbReference type="OrthoDB" id="57033at2157"/>
<dbReference type="GO" id="GO:0043200">
    <property type="term" value="P:response to amino acid"/>
    <property type="evidence" value="ECO:0007669"/>
    <property type="project" value="TreeGrafter"/>
</dbReference>
<dbReference type="InterPro" id="IPR019888">
    <property type="entry name" value="Tscrpt_reg_AsnC-like"/>
</dbReference>
<keyword evidence="7" id="KW-1185">Reference proteome</keyword>